<accession>A0A8H7D4B9</accession>
<dbReference type="SUPFAM" id="SSF55729">
    <property type="entry name" value="Acyl-CoA N-acyltransferases (Nat)"/>
    <property type="match status" value="1"/>
</dbReference>
<dbReference type="AlphaFoldDB" id="A0A8H7D4B9"/>
<dbReference type="GO" id="GO:0016747">
    <property type="term" value="F:acyltransferase activity, transferring groups other than amino-acyl groups"/>
    <property type="evidence" value="ECO:0007669"/>
    <property type="project" value="InterPro"/>
</dbReference>
<dbReference type="InterPro" id="IPR016181">
    <property type="entry name" value="Acyl_CoA_acyltransferase"/>
</dbReference>
<name>A0A8H7D4B9_9AGAR</name>
<evidence type="ECO:0000259" key="1">
    <source>
        <dbReference type="Pfam" id="PF13673"/>
    </source>
</evidence>
<dbReference type="InterPro" id="IPR000182">
    <property type="entry name" value="GNAT_dom"/>
</dbReference>
<feature type="domain" description="N-acetyltransferase" evidence="1">
    <location>
        <begin position="152"/>
        <end position="212"/>
    </location>
</feature>
<proteinExistence type="predicted"/>
<sequence>MSPSDDLRVELITDAADFEPAFICLRNAFGHQTHDGIWTIMNPDWDTPEGVVRGARELADRWTASREEGNVHFLKATLAGPGQERIIGGMAIWIHATLVPGHGEVLVPPADFTQLYPDNEPEARYARQLLESVFKQRFEALKEKARPESLQKSAMVLDLLAVDPTFQRKGAASRLTQWGLDEAQRIGGIESMMEASAMGRLVYKQMGFREVRAIEYEVDEEFKARERPSGVFMRTGPV</sequence>
<dbReference type="EMBL" id="JACAZH010000009">
    <property type="protein sequence ID" value="KAF7358887.1"/>
    <property type="molecule type" value="Genomic_DNA"/>
</dbReference>
<keyword evidence="2" id="KW-0808">Transferase</keyword>
<dbReference type="Proteomes" id="UP000623467">
    <property type="component" value="Unassembled WGS sequence"/>
</dbReference>
<protein>
    <submittedName>
        <fullName evidence="2">Acyl-CoA N-acyltransferase</fullName>
    </submittedName>
</protein>
<keyword evidence="3" id="KW-1185">Reference proteome</keyword>
<dbReference type="PANTHER" id="PTHR42791:SF14">
    <property type="entry name" value="N-ACETYLTRANSFERASE DOMAIN-CONTAINING PROTEIN"/>
    <property type="match status" value="1"/>
</dbReference>
<evidence type="ECO:0000313" key="2">
    <source>
        <dbReference type="EMBL" id="KAF7358887.1"/>
    </source>
</evidence>
<reference evidence="2" key="1">
    <citation type="submission" date="2020-05" db="EMBL/GenBank/DDBJ databases">
        <title>Mycena genomes resolve the evolution of fungal bioluminescence.</title>
        <authorList>
            <person name="Tsai I.J."/>
        </authorList>
    </citation>
    <scope>NUCLEOTIDE SEQUENCE</scope>
    <source>
        <strain evidence="2">160909Yilan</strain>
    </source>
</reference>
<organism evidence="2 3">
    <name type="scientific">Mycena sanguinolenta</name>
    <dbReference type="NCBI Taxonomy" id="230812"/>
    <lineage>
        <taxon>Eukaryota</taxon>
        <taxon>Fungi</taxon>
        <taxon>Dikarya</taxon>
        <taxon>Basidiomycota</taxon>
        <taxon>Agaricomycotina</taxon>
        <taxon>Agaricomycetes</taxon>
        <taxon>Agaricomycetidae</taxon>
        <taxon>Agaricales</taxon>
        <taxon>Marasmiineae</taxon>
        <taxon>Mycenaceae</taxon>
        <taxon>Mycena</taxon>
    </lineage>
</organism>
<dbReference type="CDD" id="cd04301">
    <property type="entry name" value="NAT_SF"/>
    <property type="match status" value="1"/>
</dbReference>
<keyword evidence="2" id="KW-0012">Acyltransferase</keyword>
<comment type="caution">
    <text evidence="2">The sequence shown here is derived from an EMBL/GenBank/DDBJ whole genome shotgun (WGS) entry which is preliminary data.</text>
</comment>
<evidence type="ECO:0000313" key="3">
    <source>
        <dbReference type="Proteomes" id="UP000623467"/>
    </source>
</evidence>
<dbReference type="InterPro" id="IPR052523">
    <property type="entry name" value="Trichothecene_AcTrans"/>
</dbReference>
<dbReference type="Pfam" id="PF13673">
    <property type="entry name" value="Acetyltransf_10"/>
    <property type="match status" value="1"/>
</dbReference>
<gene>
    <name evidence="2" type="ORF">MSAN_01229000</name>
</gene>
<dbReference type="PANTHER" id="PTHR42791">
    <property type="entry name" value="GNAT FAMILY ACETYLTRANSFERASE"/>
    <property type="match status" value="1"/>
</dbReference>
<dbReference type="OrthoDB" id="2832510at2759"/>
<dbReference type="Gene3D" id="3.40.630.30">
    <property type="match status" value="1"/>
</dbReference>